<reference evidence="2" key="2">
    <citation type="submission" date="2015-06" db="UniProtKB">
        <authorList>
            <consortium name="EnsemblMetazoa"/>
        </authorList>
    </citation>
    <scope>IDENTIFICATION</scope>
</reference>
<keyword evidence="1" id="KW-0010">Activator</keyword>
<keyword evidence="1" id="KW-0653">Protein transport</keyword>
<organism evidence="2 3">
    <name type="scientific">Tetranychus urticae</name>
    <name type="common">Two-spotted spider mite</name>
    <dbReference type="NCBI Taxonomy" id="32264"/>
    <lineage>
        <taxon>Eukaryota</taxon>
        <taxon>Metazoa</taxon>
        <taxon>Ecdysozoa</taxon>
        <taxon>Arthropoda</taxon>
        <taxon>Chelicerata</taxon>
        <taxon>Arachnida</taxon>
        <taxon>Acari</taxon>
        <taxon>Acariformes</taxon>
        <taxon>Trombidiformes</taxon>
        <taxon>Prostigmata</taxon>
        <taxon>Eleutherengona</taxon>
        <taxon>Raphignathae</taxon>
        <taxon>Tetranychoidea</taxon>
        <taxon>Tetranychidae</taxon>
        <taxon>Tetranychus</taxon>
    </lineage>
</organism>
<name>T1KYD8_TETUR</name>
<comment type="subcellular location">
    <subcellularLocation>
        <location evidence="1">Nucleus</location>
        <location evidence="1">Nucleoplasm</location>
    </subcellularLocation>
</comment>
<dbReference type="GO" id="GO:0015031">
    <property type="term" value="P:protein transport"/>
    <property type="evidence" value="ECO:0007669"/>
    <property type="project" value="UniProtKB-KW"/>
</dbReference>
<dbReference type="InterPro" id="IPR038212">
    <property type="entry name" value="TF_EnY2_sf"/>
</dbReference>
<dbReference type="HAMAP" id="MF_03046">
    <property type="entry name" value="ENY2_Sus1"/>
    <property type="match status" value="1"/>
</dbReference>
<dbReference type="EnsemblMetazoa" id="tetur27g00310.1">
    <property type="protein sequence ID" value="tetur27g00310.1"/>
    <property type="gene ID" value="tetur27g00310"/>
</dbReference>
<keyword evidence="1" id="KW-0811">Translocation</keyword>
<keyword evidence="3" id="KW-1185">Reference proteome</keyword>
<sequence length="107" mass="11969">MDPVNEEVRAKAHQKLEETGKRDELKRLLQSRLVESQFQEKVAEMCKDYIKGKDLDSLSTDSAVDAMVKNIAPDARALVPDEVRKELVRNIASMISGNPPPPDVVPK</sequence>
<dbReference type="GO" id="GO:0005643">
    <property type="term" value="C:nuclear pore"/>
    <property type="evidence" value="ECO:0007669"/>
    <property type="project" value="UniProtKB-UniRule"/>
</dbReference>
<dbReference type="GO" id="GO:0003713">
    <property type="term" value="F:transcription coactivator activity"/>
    <property type="evidence" value="ECO:0007669"/>
    <property type="project" value="UniProtKB-UniRule"/>
</dbReference>
<reference evidence="3" key="1">
    <citation type="submission" date="2011-08" db="EMBL/GenBank/DDBJ databases">
        <authorList>
            <person name="Rombauts S."/>
        </authorList>
    </citation>
    <scope>NUCLEOTIDE SEQUENCE</scope>
    <source>
        <strain evidence="3">London</strain>
    </source>
</reference>
<keyword evidence="1" id="KW-0813">Transport</keyword>
<comment type="function">
    <text evidence="1">Involved in mRNA export coupled transcription activation by association with both the TREX-2 and the SAGA complexes. The transcription regulatory histone acetylation (HAT) complex SAGA is a multiprotein complex that activates transcription by remodeling chromatin and mediating histone acetylation and deubiquitination. Within the SAGA complex, participates to a subcomplex that specifically deubiquitinates histones. The SAGA complex is recruited to specific gene promoters by activators, where it is required for transcription. The TREX-2 complex functions in docking export-competent ribonucleoprotein particles (mRNPs) to the nuclear entrance of the nuclear pore complex (nuclear basket). TREX-2 participates in mRNA export and accurate chromatin positioning in the nucleus by tethering genes to the nuclear periphery.</text>
</comment>
<dbReference type="Proteomes" id="UP000015104">
    <property type="component" value="Unassembled WGS sequence"/>
</dbReference>
<dbReference type="InterPro" id="IPR018783">
    <property type="entry name" value="TF_ENY2"/>
</dbReference>
<comment type="subunit">
    <text evidence="1">Component of the nuclear pore complex (NPC)-associated TREX-2 complex (transcription and export complex 2). Component of the SAGA transcription coactivator-HAT complex. Within the SAGA complex, participates to a subcomplex of SAGA called the DUB module (deubiquitination module).</text>
</comment>
<proteinExistence type="inferred from homology"/>
<dbReference type="STRING" id="32264.T1KYD8"/>
<keyword evidence="1" id="KW-0156">Chromatin regulator</keyword>
<dbReference type="GO" id="GO:0006368">
    <property type="term" value="P:transcription elongation by RNA polymerase II"/>
    <property type="evidence" value="ECO:0007669"/>
    <property type="project" value="UniProtKB-UniRule"/>
</dbReference>
<dbReference type="EMBL" id="CAEY01000711">
    <property type="status" value="NOT_ANNOTATED_CDS"/>
    <property type="molecule type" value="Genomic_DNA"/>
</dbReference>
<dbReference type="PANTHER" id="PTHR12514">
    <property type="entry name" value="ENHANCER OF YELLOW 2 TRANSCRIPTION FACTOR"/>
    <property type="match status" value="1"/>
</dbReference>
<keyword evidence="1" id="KW-0805">Transcription regulation</keyword>
<dbReference type="eggNOG" id="KOG4479">
    <property type="taxonomic scope" value="Eukaryota"/>
</dbReference>
<keyword evidence="1" id="KW-0539">Nucleus</keyword>
<evidence type="ECO:0000313" key="3">
    <source>
        <dbReference type="Proteomes" id="UP000015104"/>
    </source>
</evidence>
<evidence type="ECO:0000313" key="2">
    <source>
        <dbReference type="EnsemblMetazoa" id="tetur27g00310.1"/>
    </source>
</evidence>
<dbReference type="GO" id="GO:0006406">
    <property type="term" value="P:mRNA export from nucleus"/>
    <property type="evidence" value="ECO:0007669"/>
    <property type="project" value="UniProtKB-UniRule"/>
</dbReference>
<dbReference type="Pfam" id="PF10163">
    <property type="entry name" value="EnY2"/>
    <property type="match status" value="1"/>
</dbReference>
<dbReference type="GO" id="GO:0006325">
    <property type="term" value="P:chromatin organization"/>
    <property type="evidence" value="ECO:0007669"/>
    <property type="project" value="UniProtKB-KW"/>
</dbReference>
<evidence type="ECO:0000256" key="1">
    <source>
        <dbReference type="HAMAP-Rule" id="MF_03046"/>
    </source>
</evidence>
<dbReference type="GO" id="GO:0000124">
    <property type="term" value="C:SAGA complex"/>
    <property type="evidence" value="ECO:0007669"/>
    <property type="project" value="UniProtKB-UniRule"/>
</dbReference>
<accession>T1KYD8</accession>
<dbReference type="GO" id="GO:0071819">
    <property type="term" value="C:DUBm complex"/>
    <property type="evidence" value="ECO:0007669"/>
    <property type="project" value="UniProtKB-UniRule"/>
</dbReference>
<dbReference type="GO" id="GO:0070390">
    <property type="term" value="C:transcription export complex 2"/>
    <property type="evidence" value="ECO:0007669"/>
    <property type="project" value="UniProtKB-UniRule"/>
</dbReference>
<dbReference type="Gene3D" id="1.10.246.140">
    <property type="match status" value="1"/>
</dbReference>
<dbReference type="GO" id="GO:0005654">
    <property type="term" value="C:nucleoplasm"/>
    <property type="evidence" value="ECO:0007669"/>
    <property type="project" value="UniProtKB-SubCell"/>
</dbReference>
<dbReference type="AlphaFoldDB" id="T1KYD8"/>
<keyword evidence="1" id="KW-0509">mRNA transport</keyword>
<protein>
    <recommendedName>
        <fullName evidence="1">Transcription and mRNA export factor ENY2</fullName>
    </recommendedName>
    <alternativeName>
        <fullName evidence="1">Enhancer of yellow 2 transcription factor homolog</fullName>
    </alternativeName>
</protein>
<dbReference type="HOGENOM" id="CLU_134052_1_1_1"/>
<keyword evidence="1" id="KW-0804">Transcription</keyword>
<comment type="similarity">
    <text evidence="1">Belongs to the ENY2 family.</text>
</comment>